<dbReference type="EMBL" id="JBEPMY010000018">
    <property type="protein sequence ID" value="MET3757513.1"/>
    <property type="molecule type" value="Genomic_DNA"/>
</dbReference>
<protein>
    <submittedName>
        <fullName evidence="1">Uncharacterized protein</fullName>
    </submittedName>
</protein>
<reference evidence="1 2" key="1">
    <citation type="submission" date="2024-06" db="EMBL/GenBank/DDBJ databases">
        <title>Genomic Encyclopedia of Type Strains, Phase IV (KMG-IV): sequencing the most valuable type-strain genomes for metagenomic binning, comparative biology and taxonomic classification.</title>
        <authorList>
            <person name="Goeker M."/>
        </authorList>
    </citation>
    <scope>NUCLEOTIDE SEQUENCE [LARGE SCALE GENOMIC DNA]</scope>
    <source>
        <strain evidence="1 2">DSM 29288</strain>
    </source>
</reference>
<organism evidence="1 2">
    <name type="scientific">Rhizobium binae</name>
    <dbReference type="NCBI Taxonomy" id="1138190"/>
    <lineage>
        <taxon>Bacteria</taxon>
        <taxon>Pseudomonadati</taxon>
        <taxon>Pseudomonadota</taxon>
        <taxon>Alphaproteobacteria</taxon>
        <taxon>Hyphomicrobiales</taxon>
        <taxon>Rhizobiaceae</taxon>
        <taxon>Rhizobium/Agrobacterium group</taxon>
        <taxon>Rhizobium</taxon>
    </lineage>
</organism>
<evidence type="ECO:0000313" key="2">
    <source>
        <dbReference type="Proteomes" id="UP001549077"/>
    </source>
</evidence>
<proteinExistence type="predicted"/>
<gene>
    <name evidence="1" type="ORF">ABID08_004894</name>
</gene>
<evidence type="ECO:0000313" key="1">
    <source>
        <dbReference type="EMBL" id="MET3757513.1"/>
    </source>
</evidence>
<dbReference type="Proteomes" id="UP001549077">
    <property type="component" value="Unassembled WGS sequence"/>
</dbReference>
<name>A0ABV2MQ68_9HYPH</name>
<comment type="caution">
    <text evidence="1">The sequence shown here is derived from an EMBL/GenBank/DDBJ whole genome shotgun (WGS) entry which is preliminary data.</text>
</comment>
<sequence>MSCVVRENPSLVGLAAIAGIFIQVLGLDPRDVTGNQPQRVGAANDSCNAEAFLAPKDLGALDSCDRHRNEGVPIEPSLQERRPR</sequence>
<accession>A0ABV2MQ68</accession>
<keyword evidence="2" id="KW-1185">Reference proteome</keyword>